<feature type="compositionally biased region" description="Polar residues" evidence="1">
    <location>
        <begin position="1"/>
        <end position="13"/>
    </location>
</feature>
<proteinExistence type="predicted"/>
<evidence type="ECO:0000313" key="3">
    <source>
        <dbReference type="Proteomes" id="UP000054248"/>
    </source>
</evidence>
<dbReference type="HOGENOM" id="CLU_2211891_0_0_1"/>
<dbReference type="AlphaFoldDB" id="A0A0C3QHU1"/>
<dbReference type="EMBL" id="KN823043">
    <property type="protein sequence ID" value="KIO25369.1"/>
    <property type="molecule type" value="Genomic_DNA"/>
</dbReference>
<keyword evidence="3" id="KW-1185">Reference proteome</keyword>
<name>A0A0C3QHU1_9AGAM</name>
<organism evidence="2 3">
    <name type="scientific">Tulasnella calospora MUT 4182</name>
    <dbReference type="NCBI Taxonomy" id="1051891"/>
    <lineage>
        <taxon>Eukaryota</taxon>
        <taxon>Fungi</taxon>
        <taxon>Dikarya</taxon>
        <taxon>Basidiomycota</taxon>
        <taxon>Agaricomycotina</taxon>
        <taxon>Agaricomycetes</taxon>
        <taxon>Cantharellales</taxon>
        <taxon>Tulasnellaceae</taxon>
        <taxon>Tulasnella</taxon>
    </lineage>
</organism>
<reference evidence="3" key="2">
    <citation type="submission" date="2015-01" db="EMBL/GenBank/DDBJ databases">
        <title>Evolutionary Origins and Diversification of the Mycorrhizal Mutualists.</title>
        <authorList>
            <consortium name="DOE Joint Genome Institute"/>
            <consortium name="Mycorrhizal Genomics Consortium"/>
            <person name="Kohler A."/>
            <person name="Kuo A."/>
            <person name="Nagy L.G."/>
            <person name="Floudas D."/>
            <person name="Copeland A."/>
            <person name="Barry K.W."/>
            <person name="Cichocki N."/>
            <person name="Veneault-Fourrey C."/>
            <person name="LaButti K."/>
            <person name="Lindquist E.A."/>
            <person name="Lipzen A."/>
            <person name="Lundell T."/>
            <person name="Morin E."/>
            <person name="Murat C."/>
            <person name="Riley R."/>
            <person name="Ohm R."/>
            <person name="Sun H."/>
            <person name="Tunlid A."/>
            <person name="Henrissat B."/>
            <person name="Grigoriev I.V."/>
            <person name="Hibbett D.S."/>
            <person name="Martin F."/>
        </authorList>
    </citation>
    <scope>NUCLEOTIDE SEQUENCE [LARGE SCALE GENOMIC DNA]</scope>
    <source>
        <strain evidence="3">MUT 4182</strain>
    </source>
</reference>
<protein>
    <submittedName>
        <fullName evidence="2">Uncharacterized protein</fullName>
    </submittedName>
</protein>
<gene>
    <name evidence="2" type="ORF">M407DRAFT_92251</name>
</gene>
<sequence>MPLISQVPNSRFPSPNDWEVVRSSSPTPLPDTPTALSRSLAAWIDFRLQERLTKSVKRPTGSRESALHSQPKRLQVSTRRRQLRLYTSNGHTVGTKVQGGGAGDPWL</sequence>
<feature type="compositionally biased region" description="Gly residues" evidence="1">
    <location>
        <begin position="97"/>
        <end position="107"/>
    </location>
</feature>
<evidence type="ECO:0000256" key="1">
    <source>
        <dbReference type="SAM" id="MobiDB-lite"/>
    </source>
</evidence>
<dbReference type="Proteomes" id="UP000054248">
    <property type="component" value="Unassembled WGS sequence"/>
</dbReference>
<evidence type="ECO:0000313" key="2">
    <source>
        <dbReference type="EMBL" id="KIO25369.1"/>
    </source>
</evidence>
<feature type="region of interest" description="Disordered" evidence="1">
    <location>
        <begin position="1"/>
        <end position="33"/>
    </location>
</feature>
<reference evidence="2 3" key="1">
    <citation type="submission" date="2014-04" db="EMBL/GenBank/DDBJ databases">
        <authorList>
            <consortium name="DOE Joint Genome Institute"/>
            <person name="Kuo A."/>
            <person name="Girlanda M."/>
            <person name="Perotto S."/>
            <person name="Kohler A."/>
            <person name="Nagy L.G."/>
            <person name="Floudas D."/>
            <person name="Copeland A."/>
            <person name="Barry K.W."/>
            <person name="Cichocki N."/>
            <person name="Veneault-Fourrey C."/>
            <person name="LaButti K."/>
            <person name="Lindquist E.A."/>
            <person name="Lipzen A."/>
            <person name="Lundell T."/>
            <person name="Morin E."/>
            <person name="Murat C."/>
            <person name="Sun H."/>
            <person name="Tunlid A."/>
            <person name="Henrissat B."/>
            <person name="Grigoriev I.V."/>
            <person name="Hibbett D.S."/>
            <person name="Martin F."/>
            <person name="Nordberg H.P."/>
            <person name="Cantor M.N."/>
            <person name="Hua S.X."/>
        </authorList>
    </citation>
    <scope>NUCLEOTIDE SEQUENCE [LARGE SCALE GENOMIC DNA]</scope>
    <source>
        <strain evidence="2 3">MUT 4182</strain>
    </source>
</reference>
<accession>A0A0C3QHU1</accession>
<feature type="region of interest" description="Disordered" evidence="1">
    <location>
        <begin position="54"/>
        <end position="107"/>
    </location>
</feature>